<dbReference type="Proteomes" id="UP000772618">
    <property type="component" value="Unassembled WGS sequence"/>
</dbReference>
<comment type="caution">
    <text evidence="1">The sequence shown here is derived from an EMBL/GenBank/DDBJ whole genome shotgun (WGS) entry which is preliminary data.</text>
</comment>
<gene>
    <name evidence="1" type="ORF">KK060_21485</name>
</gene>
<proteinExistence type="predicted"/>
<dbReference type="InterPro" id="IPR043733">
    <property type="entry name" value="DUF5677"/>
</dbReference>
<protein>
    <submittedName>
        <fullName evidence="1">Uncharacterized protein</fullName>
    </submittedName>
</protein>
<keyword evidence="2" id="KW-1185">Reference proteome</keyword>
<name>A0ABS5VXT4_9BACT</name>
<evidence type="ECO:0000313" key="1">
    <source>
        <dbReference type="EMBL" id="MBT1705878.1"/>
    </source>
</evidence>
<organism evidence="1 2">
    <name type="scientific">Chryseosolibacter indicus</name>
    <dbReference type="NCBI Taxonomy" id="2782351"/>
    <lineage>
        <taxon>Bacteria</taxon>
        <taxon>Pseudomonadati</taxon>
        <taxon>Bacteroidota</taxon>
        <taxon>Cytophagia</taxon>
        <taxon>Cytophagales</taxon>
        <taxon>Chryseotaleaceae</taxon>
        <taxon>Chryseosolibacter</taxon>
    </lineage>
</organism>
<evidence type="ECO:0000313" key="2">
    <source>
        <dbReference type="Proteomes" id="UP000772618"/>
    </source>
</evidence>
<dbReference type="RefSeq" id="WP_254156196.1">
    <property type="nucleotide sequence ID" value="NZ_JAHESD010000071.1"/>
</dbReference>
<dbReference type="Pfam" id="PF18928">
    <property type="entry name" value="DUF5677"/>
    <property type="match status" value="1"/>
</dbReference>
<reference evidence="1 2" key="1">
    <citation type="submission" date="2021-05" db="EMBL/GenBank/DDBJ databases">
        <title>A Polyphasic approach of four new species of the genus Ohtaekwangia: Ohtaekwangia histidinii sp. nov., Ohtaekwangia cretensis sp. nov., Ohtaekwangia indiensis sp. nov., Ohtaekwangia reichenbachii sp. nov. from diverse environment.</title>
        <authorList>
            <person name="Octaviana S."/>
        </authorList>
    </citation>
    <scope>NUCLEOTIDE SEQUENCE [LARGE SCALE GENOMIC DNA]</scope>
    <source>
        <strain evidence="1 2">PWU20</strain>
    </source>
</reference>
<sequence length="304" mass="35870">MQSLVENPTRKLEELLLSHLFKVYQARKTVTRSGFERYSDLLIDKFAIHAGTLYHLIRGLIEAKGSTEKERKMAIDIFTINSLIRVLMETYVTFHHLFVHSKTQEEKEFKILLWKLEGYFEKKKFRVHETDFEEASQILKLDQEEVASISSQVSHHRFKAQLDDQEFIRIFSEKDKKSNWRFLHKNGKARLLKIIDLVEYTCPIRAYFNLYRYASMHTHSSFVSIEQFEKMRGQILSESYINNFPRLAAVLTIFLIVDLATIDKNAKMVFDAFQESDKKDFNGIHDALRTKPAMQPTDNFASWR</sequence>
<dbReference type="EMBL" id="JAHESD010000071">
    <property type="protein sequence ID" value="MBT1705878.1"/>
    <property type="molecule type" value="Genomic_DNA"/>
</dbReference>
<accession>A0ABS5VXT4</accession>